<keyword evidence="3 6" id="KW-0812">Transmembrane</keyword>
<dbReference type="GO" id="GO:0005886">
    <property type="term" value="C:plasma membrane"/>
    <property type="evidence" value="ECO:0007669"/>
    <property type="project" value="UniProtKB-SubCell"/>
</dbReference>
<evidence type="ECO:0000313" key="8">
    <source>
        <dbReference type="Proteomes" id="UP000664218"/>
    </source>
</evidence>
<comment type="subcellular location">
    <subcellularLocation>
        <location evidence="1">Cell membrane</location>
        <topology evidence="1">Multi-pass membrane protein</topology>
    </subcellularLocation>
</comment>
<name>A0A939HB45_9CLOT</name>
<feature type="transmembrane region" description="Helical" evidence="6">
    <location>
        <begin position="416"/>
        <end position="434"/>
    </location>
</feature>
<dbReference type="InterPro" id="IPR002797">
    <property type="entry name" value="Polysacc_synth"/>
</dbReference>
<comment type="caution">
    <text evidence="7">The sequence shown here is derived from an EMBL/GenBank/DDBJ whole genome shotgun (WGS) entry which is preliminary data.</text>
</comment>
<keyword evidence="8" id="KW-1185">Reference proteome</keyword>
<feature type="transmembrane region" description="Helical" evidence="6">
    <location>
        <begin position="172"/>
        <end position="191"/>
    </location>
</feature>
<dbReference type="EMBL" id="JAFNJU010000006">
    <property type="protein sequence ID" value="MBO1265075.1"/>
    <property type="molecule type" value="Genomic_DNA"/>
</dbReference>
<dbReference type="PANTHER" id="PTHR30250">
    <property type="entry name" value="PST FAMILY PREDICTED COLANIC ACID TRANSPORTER"/>
    <property type="match status" value="1"/>
</dbReference>
<feature type="transmembrane region" description="Helical" evidence="6">
    <location>
        <begin position="147"/>
        <end position="166"/>
    </location>
</feature>
<evidence type="ECO:0000256" key="5">
    <source>
        <dbReference type="ARBA" id="ARBA00023136"/>
    </source>
</evidence>
<accession>A0A939HB45</accession>
<feature type="transmembrane region" description="Helical" evidence="6">
    <location>
        <begin position="212"/>
        <end position="238"/>
    </location>
</feature>
<evidence type="ECO:0000256" key="2">
    <source>
        <dbReference type="ARBA" id="ARBA00022475"/>
    </source>
</evidence>
<dbReference type="AlphaFoldDB" id="A0A939HB45"/>
<gene>
    <name evidence="7" type="ORF">J3A84_08560</name>
</gene>
<feature type="transmembrane region" description="Helical" evidence="6">
    <location>
        <begin position="357"/>
        <end position="379"/>
    </location>
</feature>
<keyword evidence="2" id="KW-1003">Cell membrane</keyword>
<dbReference type="RefSeq" id="WP_207599604.1">
    <property type="nucleotide sequence ID" value="NZ_JAFNJU010000006.1"/>
</dbReference>
<evidence type="ECO:0000256" key="1">
    <source>
        <dbReference type="ARBA" id="ARBA00004651"/>
    </source>
</evidence>
<evidence type="ECO:0000256" key="4">
    <source>
        <dbReference type="ARBA" id="ARBA00022989"/>
    </source>
</evidence>
<dbReference type="Proteomes" id="UP000664218">
    <property type="component" value="Unassembled WGS sequence"/>
</dbReference>
<dbReference type="Pfam" id="PF01943">
    <property type="entry name" value="Polysacc_synt"/>
    <property type="match status" value="1"/>
</dbReference>
<feature type="transmembrane region" description="Helical" evidence="6">
    <location>
        <begin position="385"/>
        <end position="404"/>
    </location>
</feature>
<keyword evidence="4 6" id="KW-1133">Transmembrane helix</keyword>
<feature type="transmembrane region" description="Helical" evidence="6">
    <location>
        <begin position="45"/>
        <end position="70"/>
    </location>
</feature>
<evidence type="ECO:0000256" key="6">
    <source>
        <dbReference type="SAM" id="Phobius"/>
    </source>
</evidence>
<sequence length="468" mass="53228">MQHKLSNNARNLLSVLGANFFVMFVGIIQSFLFPKLMGPNQYGYWSMYLLYIGYAGFFNLGVSDGIYLLFGGENYNDLEKGKFKAYFNIILFYLSVFLIIWVLYCFFSQQVTQQLLIMLAIGLSSFLACLINYVVMIDQATSRFNIYSKGHIIEKIAIMAGTIILIKLRNPLVVIMASIIGRMITVFYYYANSKPILYAKHSPYKEALKDMATFFSAGIWMTLAAIGTTAMTGIGRFFIHYQLGVTELGYFSFVLSISGLFTIFFSAIATVLFPMLKRSTGEAYRKQMIILDNLLDWVGILILLLYFPAKSMLSILYPQYESALKILVVLFPLVLLQGRTSMVYYTIYKVERLERQYVYNLIIALLVCVIFSMSSLMVVKDITSVAVATYGAFVVWCIVIVALYNKNSDIKLKYHFGNLLLSVIFLTINLVGLPNGLDVIVTYCVYIPIAIYSTIKAIPDIKHLRYYL</sequence>
<evidence type="ECO:0000313" key="7">
    <source>
        <dbReference type="EMBL" id="MBO1265075.1"/>
    </source>
</evidence>
<reference evidence="7" key="1">
    <citation type="submission" date="2021-03" db="EMBL/GenBank/DDBJ databases">
        <title>Proteiniclasticum marinus sp. nov., isolated from tidal flat sediment.</title>
        <authorList>
            <person name="Namirimu T."/>
            <person name="Yang J.-A."/>
            <person name="Yang S.-H."/>
            <person name="Kim Y.-J."/>
            <person name="Kwon K.K."/>
        </authorList>
    </citation>
    <scope>NUCLEOTIDE SEQUENCE</scope>
    <source>
        <strain evidence="7">SCR006</strain>
    </source>
</reference>
<proteinExistence type="predicted"/>
<feature type="transmembrane region" description="Helical" evidence="6">
    <location>
        <begin position="294"/>
        <end position="317"/>
    </location>
</feature>
<feature type="transmembrane region" description="Helical" evidence="6">
    <location>
        <begin position="90"/>
        <end position="109"/>
    </location>
</feature>
<organism evidence="7 8">
    <name type="scientific">Proteiniclasticum aestuarii</name>
    <dbReference type="NCBI Taxonomy" id="2817862"/>
    <lineage>
        <taxon>Bacteria</taxon>
        <taxon>Bacillati</taxon>
        <taxon>Bacillota</taxon>
        <taxon>Clostridia</taxon>
        <taxon>Eubacteriales</taxon>
        <taxon>Clostridiaceae</taxon>
        <taxon>Proteiniclasticum</taxon>
    </lineage>
</organism>
<feature type="transmembrane region" description="Helical" evidence="6">
    <location>
        <begin position="440"/>
        <end position="458"/>
    </location>
</feature>
<evidence type="ECO:0000256" key="3">
    <source>
        <dbReference type="ARBA" id="ARBA00022692"/>
    </source>
</evidence>
<feature type="transmembrane region" description="Helical" evidence="6">
    <location>
        <begin position="115"/>
        <end position="135"/>
    </location>
</feature>
<dbReference type="InterPro" id="IPR050833">
    <property type="entry name" value="Poly_Biosynth_Transport"/>
</dbReference>
<feature type="transmembrane region" description="Helical" evidence="6">
    <location>
        <begin position="323"/>
        <end position="345"/>
    </location>
</feature>
<protein>
    <submittedName>
        <fullName evidence="7">Oligosaccharide flippase family protein</fullName>
    </submittedName>
</protein>
<keyword evidence="5 6" id="KW-0472">Membrane</keyword>
<feature type="transmembrane region" description="Helical" evidence="6">
    <location>
        <begin position="12"/>
        <end position="33"/>
    </location>
</feature>
<dbReference type="PANTHER" id="PTHR30250:SF11">
    <property type="entry name" value="O-ANTIGEN TRANSPORTER-RELATED"/>
    <property type="match status" value="1"/>
</dbReference>
<feature type="transmembrane region" description="Helical" evidence="6">
    <location>
        <begin position="250"/>
        <end position="273"/>
    </location>
</feature>